<feature type="transmembrane region" description="Helical" evidence="5">
    <location>
        <begin position="83"/>
        <end position="101"/>
    </location>
</feature>
<gene>
    <name evidence="7" type="ORF">TST_1726</name>
</gene>
<evidence type="ECO:0000256" key="3">
    <source>
        <dbReference type="ARBA" id="ARBA00022989"/>
    </source>
</evidence>
<dbReference type="Pfam" id="PF06271">
    <property type="entry name" value="RDD"/>
    <property type="match status" value="1"/>
</dbReference>
<keyword evidence="3 5" id="KW-1133">Transmembrane helix</keyword>
<evidence type="ECO:0000256" key="5">
    <source>
        <dbReference type="SAM" id="Phobius"/>
    </source>
</evidence>
<keyword evidence="2 5" id="KW-0812">Transmembrane</keyword>
<keyword evidence="8" id="KW-1185">Reference proteome</keyword>
<evidence type="ECO:0000259" key="6">
    <source>
        <dbReference type="Pfam" id="PF06271"/>
    </source>
</evidence>
<organism evidence="7 8">
    <name type="scientific">Thermosulfidibacter takaii (strain DSM 17441 / JCM 13301 / NBRC 103674 / ABI70S6)</name>
    <dbReference type="NCBI Taxonomy" id="1298851"/>
    <lineage>
        <taxon>Bacteria</taxon>
        <taxon>Pseudomonadati</taxon>
        <taxon>Thermosulfidibacterota</taxon>
        <taxon>Thermosulfidibacteria</taxon>
        <taxon>Thermosulfidibacterales</taxon>
        <taxon>Thermosulfidibacteraceae</taxon>
    </lineage>
</organism>
<dbReference type="InterPro" id="IPR010432">
    <property type="entry name" value="RDD"/>
</dbReference>
<protein>
    <recommendedName>
        <fullName evidence="6">RDD domain-containing protein</fullName>
    </recommendedName>
</protein>
<reference evidence="8" key="1">
    <citation type="journal article" date="2018" name="Science">
        <title>A primordial and reversible TCA cycle in a facultatively chemolithoautotrophic thermophile.</title>
        <authorList>
            <person name="Nunoura T."/>
            <person name="Chikaraishi Y."/>
            <person name="Izaki R."/>
            <person name="Suwa T."/>
            <person name="Sato T."/>
            <person name="Harada T."/>
            <person name="Mori K."/>
            <person name="Kato Y."/>
            <person name="Miyazaki M."/>
            <person name="Shimamura S."/>
            <person name="Yanagawa K."/>
            <person name="Shuto A."/>
            <person name="Ohkouchi N."/>
            <person name="Fujita N."/>
            <person name="Takaki Y."/>
            <person name="Atomi H."/>
            <person name="Takai K."/>
        </authorList>
    </citation>
    <scope>NUCLEOTIDE SEQUENCE [LARGE SCALE GENOMIC DNA]</scope>
    <source>
        <strain evidence="8">DSM 17441 / JCM 13301 / NBRC 103674 / ABI70S6</strain>
    </source>
</reference>
<evidence type="ECO:0000256" key="4">
    <source>
        <dbReference type="ARBA" id="ARBA00023136"/>
    </source>
</evidence>
<feature type="transmembrane region" description="Helical" evidence="5">
    <location>
        <begin position="42"/>
        <end position="62"/>
    </location>
</feature>
<feature type="domain" description="RDD" evidence="6">
    <location>
        <begin position="10"/>
        <end position="97"/>
    </location>
</feature>
<dbReference type="GO" id="GO:0016020">
    <property type="term" value="C:membrane"/>
    <property type="evidence" value="ECO:0007669"/>
    <property type="project" value="UniProtKB-SubCell"/>
</dbReference>
<evidence type="ECO:0000256" key="1">
    <source>
        <dbReference type="ARBA" id="ARBA00004141"/>
    </source>
</evidence>
<feature type="transmembrane region" description="Helical" evidence="5">
    <location>
        <begin position="16"/>
        <end position="36"/>
    </location>
</feature>
<dbReference type="RefSeq" id="WP_068550675.1">
    <property type="nucleotide sequence ID" value="NZ_AP013035.1"/>
</dbReference>
<comment type="subcellular location">
    <subcellularLocation>
        <location evidence="1">Membrane</location>
        <topology evidence="1">Multi-pass membrane protein</topology>
    </subcellularLocation>
</comment>
<accession>A0A0S3QVZ7</accession>
<dbReference type="AlphaFoldDB" id="A0A0S3QVZ7"/>
<proteinExistence type="predicted"/>
<dbReference type="STRING" id="1298851.TST_1726"/>
<dbReference type="KEGG" id="ttk:TST_1726"/>
<keyword evidence="4 5" id="KW-0472">Membrane</keyword>
<dbReference type="Proteomes" id="UP000063234">
    <property type="component" value="Chromosome"/>
</dbReference>
<sequence>MLADVMYERASFSERLIAFIIDFLFLRAFYLAFNLVDLKVSFLLLFLLYFSVFDGIAGGSFGKAVMGLKVVNSRGESIGFFRGFLRTAFFFVSIALLRPVHDTIIGAIVVKGEDL</sequence>
<evidence type="ECO:0000313" key="8">
    <source>
        <dbReference type="Proteomes" id="UP000063234"/>
    </source>
</evidence>
<evidence type="ECO:0000256" key="2">
    <source>
        <dbReference type="ARBA" id="ARBA00022692"/>
    </source>
</evidence>
<evidence type="ECO:0000313" key="7">
    <source>
        <dbReference type="EMBL" id="BAT72510.1"/>
    </source>
</evidence>
<name>A0A0S3QVZ7_THET7</name>
<dbReference type="EMBL" id="AP013035">
    <property type="protein sequence ID" value="BAT72510.1"/>
    <property type="molecule type" value="Genomic_DNA"/>
</dbReference>